<dbReference type="Pfam" id="PF23343">
    <property type="entry name" value="REP_ORF2-G2P"/>
    <property type="match status" value="1"/>
</dbReference>
<proteinExistence type="predicted"/>
<dbReference type="RefSeq" id="WP_000966632.1">
    <property type="nucleotide sequence ID" value="NZ_CAXOLC010000009.1"/>
</dbReference>
<name>A0A0H1NH12_STRAG</name>
<evidence type="ECO:0000313" key="2">
    <source>
        <dbReference type="EMBL" id="RDY74224.1"/>
    </source>
</evidence>
<dbReference type="AlphaFoldDB" id="A0A0H1NH12"/>
<reference evidence="2 3" key="1">
    <citation type="journal article" date="2018" name="Emerg. Microbes Infect.">
        <title>Phenotypic and molecular analysis of nontypeable Group B streptococci: identification of cps2a and hybrid cps2a/cps5 Group B streptococcal capsule gene clusters.</title>
        <authorList>
            <person name="Alhhazmi A."/>
            <person name="Tyrrell G.J."/>
        </authorList>
    </citation>
    <scope>NUCLEOTIDE SEQUENCE [LARGE SCALE GENOMIC DNA]</scope>
    <source>
        <strain evidence="2 3">PLGBS17</strain>
    </source>
</reference>
<comment type="caution">
    <text evidence="2">The sequence shown here is derived from an EMBL/GenBank/DDBJ whole genome shotgun (WGS) entry which is preliminary data.</text>
</comment>
<dbReference type="Proteomes" id="UP000256718">
    <property type="component" value="Unassembled WGS sequence"/>
</dbReference>
<feature type="domain" description="Replication-associated protein ORF2/G2P" evidence="1">
    <location>
        <begin position="74"/>
        <end position="177"/>
    </location>
</feature>
<organism evidence="2 3">
    <name type="scientific">Streptococcus agalactiae</name>
    <dbReference type="NCBI Taxonomy" id="1311"/>
    <lineage>
        <taxon>Bacteria</taxon>
        <taxon>Bacillati</taxon>
        <taxon>Bacillota</taxon>
        <taxon>Bacilli</taxon>
        <taxon>Lactobacillales</taxon>
        <taxon>Streptococcaceae</taxon>
        <taxon>Streptococcus</taxon>
    </lineage>
</organism>
<protein>
    <submittedName>
        <fullName evidence="2">Rep protein</fullName>
    </submittedName>
</protein>
<evidence type="ECO:0000259" key="1">
    <source>
        <dbReference type="Pfam" id="PF23343"/>
    </source>
</evidence>
<accession>A0A0H1NH12</accession>
<dbReference type="EMBL" id="QHGZ01000261">
    <property type="protein sequence ID" value="RDY74224.1"/>
    <property type="molecule type" value="Genomic_DNA"/>
</dbReference>
<dbReference type="InterPro" id="IPR056906">
    <property type="entry name" value="ORF2/G2P_dom"/>
</dbReference>
<evidence type="ECO:0000313" key="3">
    <source>
        <dbReference type="Proteomes" id="UP000256718"/>
    </source>
</evidence>
<gene>
    <name evidence="2" type="ORF">C4618_13445</name>
</gene>
<sequence>MLYNKKIVQTPSYLEIWEYGTPIKIGFTKKKTSSKTNKKIDDIDKLKRLVKSRKNAKHELMRLIDTNFDERLTKFITITTKENIQDRKIFNQEFDKFMKRLNYNVFHSKKKMIKYVAVLEKQKRGAYHAHILVFNLPFIKFEKLRELWKLGSIRINKVNVDSIDNRGRYITKYMEKGIGQELIENKGKKSYYSSNNLKQPFMTKLLDDDSIDDLVSDKFIVNQSEYISKKYKDGEWIENKVKYRKVKI</sequence>